<dbReference type="InterPro" id="IPR050347">
    <property type="entry name" value="Bact_Beta-galactosidase"/>
</dbReference>
<keyword evidence="3" id="KW-0378">Hydrolase</keyword>
<sequence>ADRKTSARISLYKSLVKDQIHHYVRPQENGNKTDVRWIALKADHGLGLLVVGDQVLNTSAWPYKQSDIDFIAGQDGEESA</sequence>
<comment type="caution">
    <text evidence="6">The sequence shown here is derived from an EMBL/GenBank/DDBJ whole genome shotgun (WGS) entry which is preliminary data.</text>
</comment>
<evidence type="ECO:0000313" key="7">
    <source>
        <dbReference type="Proteomes" id="UP001365781"/>
    </source>
</evidence>
<comment type="catalytic activity">
    <reaction evidence="1">
        <text>Hydrolysis of terminal non-reducing beta-D-galactose residues in beta-D-galactosides.</text>
        <dbReference type="EC" id="3.2.1.23"/>
    </reaction>
</comment>
<dbReference type="SUPFAM" id="SSF74650">
    <property type="entry name" value="Galactose mutarotase-like"/>
    <property type="match status" value="1"/>
</dbReference>
<protein>
    <recommendedName>
        <fullName evidence="2">beta-galactosidase</fullName>
        <ecNumber evidence="2">3.2.1.23</ecNumber>
    </recommendedName>
</protein>
<dbReference type="EC" id="3.2.1.23" evidence="2"/>
<evidence type="ECO:0000259" key="5">
    <source>
        <dbReference type="Pfam" id="PF02929"/>
    </source>
</evidence>
<feature type="non-terminal residue" evidence="6">
    <location>
        <position position="80"/>
    </location>
</feature>
<dbReference type="RefSeq" id="WP_336559401.1">
    <property type="nucleotide sequence ID" value="NZ_JBBAYM010000811.1"/>
</dbReference>
<dbReference type="Pfam" id="PF02929">
    <property type="entry name" value="Bgal_small_N"/>
    <property type="match status" value="1"/>
</dbReference>
<evidence type="ECO:0000256" key="3">
    <source>
        <dbReference type="ARBA" id="ARBA00022801"/>
    </source>
</evidence>
<dbReference type="PANTHER" id="PTHR46323:SF2">
    <property type="entry name" value="BETA-GALACTOSIDASE"/>
    <property type="match status" value="1"/>
</dbReference>
<dbReference type="EMBL" id="JBBAYM010000811">
    <property type="protein sequence ID" value="MEI5617577.1"/>
    <property type="molecule type" value="Genomic_DNA"/>
</dbReference>
<evidence type="ECO:0000313" key="6">
    <source>
        <dbReference type="EMBL" id="MEI5617577.1"/>
    </source>
</evidence>
<feature type="domain" description="Beta galactosidase small chain/" evidence="5">
    <location>
        <begin position="1"/>
        <end position="69"/>
    </location>
</feature>
<name>A0ABU8GWL6_9ACTN</name>
<proteinExistence type="predicted"/>
<accession>A0ABU8GWL6</accession>
<evidence type="ECO:0000256" key="2">
    <source>
        <dbReference type="ARBA" id="ARBA00012756"/>
    </source>
</evidence>
<dbReference type="InterPro" id="IPR011013">
    <property type="entry name" value="Gal_mutarotase_sf_dom"/>
</dbReference>
<reference evidence="6 7" key="1">
    <citation type="submission" date="2024-03" db="EMBL/GenBank/DDBJ databases">
        <title>First Report of Pectobacterium brasiliscabiei causing potato scab in china.</title>
        <authorList>
            <person name="Handique U."/>
        </authorList>
    </citation>
    <scope>NUCLEOTIDE SEQUENCE [LARGE SCALE GENOMIC DNA]</scope>
    <source>
        <strain evidence="6 7">ZRIMU1503</strain>
    </source>
</reference>
<dbReference type="Proteomes" id="UP001365781">
    <property type="component" value="Unassembled WGS sequence"/>
</dbReference>
<evidence type="ECO:0000256" key="4">
    <source>
        <dbReference type="ARBA" id="ARBA00023295"/>
    </source>
</evidence>
<dbReference type="InterPro" id="IPR014718">
    <property type="entry name" value="GH-type_carb-bd"/>
</dbReference>
<dbReference type="PANTHER" id="PTHR46323">
    <property type="entry name" value="BETA-GALACTOSIDASE"/>
    <property type="match status" value="1"/>
</dbReference>
<keyword evidence="4" id="KW-0326">Glycosidase</keyword>
<dbReference type="InterPro" id="IPR004199">
    <property type="entry name" value="B-gal_small/dom_5"/>
</dbReference>
<organism evidence="6 7">
    <name type="scientific">Streptomyces brasiliscabiei</name>
    <dbReference type="NCBI Taxonomy" id="2736302"/>
    <lineage>
        <taxon>Bacteria</taxon>
        <taxon>Bacillati</taxon>
        <taxon>Actinomycetota</taxon>
        <taxon>Actinomycetes</taxon>
        <taxon>Kitasatosporales</taxon>
        <taxon>Streptomycetaceae</taxon>
        <taxon>Streptomyces</taxon>
    </lineage>
</organism>
<keyword evidence="7" id="KW-1185">Reference proteome</keyword>
<evidence type="ECO:0000256" key="1">
    <source>
        <dbReference type="ARBA" id="ARBA00001412"/>
    </source>
</evidence>
<gene>
    <name evidence="6" type="ORF">WB403_51690</name>
</gene>
<dbReference type="Gene3D" id="2.70.98.10">
    <property type="match status" value="1"/>
</dbReference>
<feature type="non-terminal residue" evidence="6">
    <location>
        <position position="1"/>
    </location>
</feature>